<keyword evidence="2" id="KW-1133">Transmembrane helix</keyword>
<comment type="caution">
    <text evidence="3">The sequence shown here is derived from an EMBL/GenBank/DDBJ whole genome shotgun (WGS) entry which is preliminary data.</text>
</comment>
<keyword evidence="4" id="KW-1185">Reference proteome</keyword>
<evidence type="ECO:0000256" key="2">
    <source>
        <dbReference type="SAM" id="Phobius"/>
    </source>
</evidence>
<feature type="region of interest" description="Disordered" evidence="1">
    <location>
        <begin position="508"/>
        <end position="529"/>
    </location>
</feature>
<feature type="transmembrane region" description="Helical" evidence="2">
    <location>
        <begin position="151"/>
        <end position="175"/>
    </location>
</feature>
<evidence type="ECO:0008006" key="5">
    <source>
        <dbReference type="Google" id="ProtNLM"/>
    </source>
</evidence>
<gene>
    <name evidence="3" type="ORF">PXEA_LOCUS25</name>
</gene>
<dbReference type="EMBL" id="CAAALY010000060">
    <property type="protein sequence ID" value="VEL06585.1"/>
    <property type="molecule type" value="Genomic_DNA"/>
</dbReference>
<evidence type="ECO:0000256" key="1">
    <source>
        <dbReference type="SAM" id="MobiDB-lite"/>
    </source>
</evidence>
<evidence type="ECO:0000313" key="3">
    <source>
        <dbReference type="EMBL" id="VEL06585.1"/>
    </source>
</evidence>
<keyword evidence="2" id="KW-0472">Membrane</keyword>
<keyword evidence="2" id="KW-0812">Transmembrane</keyword>
<proteinExistence type="predicted"/>
<accession>A0A448W9U5</accession>
<dbReference type="OrthoDB" id="6252479at2759"/>
<dbReference type="Proteomes" id="UP000784294">
    <property type="component" value="Unassembled WGS sequence"/>
</dbReference>
<dbReference type="AlphaFoldDB" id="A0A448W9U5"/>
<reference evidence="3" key="1">
    <citation type="submission" date="2018-11" db="EMBL/GenBank/DDBJ databases">
        <authorList>
            <consortium name="Pathogen Informatics"/>
        </authorList>
    </citation>
    <scope>NUCLEOTIDE SEQUENCE</scope>
</reference>
<evidence type="ECO:0000313" key="4">
    <source>
        <dbReference type="Proteomes" id="UP000784294"/>
    </source>
</evidence>
<organism evidence="3 4">
    <name type="scientific">Protopolystoma xenopodis</name>
    <dbReference type="NCBI Taxonomy" id="117903"/>
    <lineage>
        <taxon>Eukaryota</taxon>
        <taxon>Metazoa</taxon>
        <taxon>Spiralia</taxon>
        <taxon>Lophotrochozoa</taxon>
        <taxon>Platyhelminthes</taxon>
        <taxon>Monogenea</taxon>
        <taxon>Polyopisthocotylea</taxon>
        <taxon>Polystomatidea</taxon>
        <taxon>Polystomatidae</taxon>
        <taxon>Protopolystoma</taxon>
    </lineage>
</organism>
<name>A0A448W9U5_9PLAT</name>
<protein>
    <recommendedName>
        <fullName evidence="5">Cadherin domain-containing protein</fullName>
    </recommendedName>
</protein>
<sequence length="623" mass="66882">MVHAVSTREVLVPDPGIYLICVRLQDNGLPSLSSEASFWLRIAQPASKEDLLHDSAEGGSSSDFSQPFIHLPNGRSSHLPEARFGSSEGLDASLTGVTGSDNSNATLRSGKRGMSAVFNSNTRLDDSSLITSKITGLSMARFSLGDTLSSAIVLVLVIVFCVALACALVAGGLWIRSRRLAVYRLRRHQQQYHQRHTEKDSSAKLQTTHNLNVNDGIITETGSIERAGRERKGEDWDNLNEQAELKFELNNSQKRNGSKMGVSTSQIYGLLTSTPFEADATQLEIDPLMRVNSFRNSASSFEKQNDLELTRDYCSIKTVTLPTSKTQPTVFLSTTASPPMASNSYVNASSISSTNRAHSKASELVCLQQLSTISGANQELLNTRDMSSLIGHTIQSSCSSGLSPASLVYVTLPKMAGSICPGIYAAYPEGLSTALSSSTLPATTPFSTPPPLSTGASCSKTSDLASLSTPISAIDFGLHGSTPIASPSSISEQKLSLYFDPSTGGNVSYLQDSSETDKTDQSNTNPLFNLQQPQCIPSTILMPKGLLDLHLIQAISTPEAQSPQMPSTTSLQSKFAVQRARNMDLNERDAGIDEDSSLLVANCLNSESQNFIAVSQVRNLPLI</sequence>